<sequence>METWSTRGVVVRGRLHWVSRWVKLNGHPERTIVTYNLEDDSFDVIYNPTSALSFFGRWAPSFILAALEGSLSADVPLRNGDVAFSIWIMRKYGWG</sequence>
<keyword evidence="2" id="KW-1185">Reference proteome</keyword>
<accession>A0A830CX57</accession>
<evidence type="ECO:0000313" key="2">
    <source>
        <dbReference type="Proteomes" id="UP000653305"/>
    </source>
</evidence>
<dbReference type="AlphaFoldDB" id="A0A830CX57"/>
<dbReference type="Proteomes" id="UP000653305">
    <property type="component" value="Unassembled WGS sequence"/>
</dbReference>
<gene>
    <name evidence="1" type="ORF">PHJA_002657900</name>
</gene>
<name>A0A830CX57_9LAMI</name>
<organism evidence="1 2">
    <name type="scientific">Phtheirospermum japonicum</name>
    <dbReference type="NCBI Taxonomy" id="374723"/>
    <lineage>
        <taxon>Eukaryota</taxon>
        <taxon>Viridiplantae</taxon>
        <taxon>Streptophyta</taxon>
        <taxon>Embryophyta</taxon>
        <taxon>Tracheophyta</taxon>
        <taxon>Spermatophyta</taxon>
        <taxon>Magnoliopsida</taxon>
        <taxon>eudicotyledons</taxon>
        <taxon>Gunneridae</taxon>
        <taxon>Pentapetalae</taxon>
        <taxon>asterids</taxon>
        <taxon>lamiids</taxon>
        <taxon>Lamiales</taxon>
        <taxon>Orobanchaceae</taxon>
        <taxon>Orobanchaceae incertae sedis</taxon>
        <taxon>Phtheirospermum</taxon>
    </lineage>
</organism>
<dbReference type="EMBL" id="BMAC01001021">
    <property type="protein sequence ID" value="GFQ05138.1"/>
    <property type="molecule type" value="Genomic_DNA"/>
</dbReference>
<protein>
    <submittedName>
        <fullName evidence="1">Uncharacterized protein</fullName>
    </submittedName>
</protein>
<reference evidence="1" key="1">
    <citation type="submission" date="2020-07" db="EMBL/GenBank/DDBJ databases">
        <title>Ethylene signaling mediates host invasion by parasitic plants.</title>
        <authorList>
            <person name="Yoshida S."/>
        </authorList>
    </citation>
    <scope>NUCLEOTIDE SEQUENCE</scope>
    <source>
        <strain evidence="1">Okayama</strain>
    </source>
</reference>
<comment type="caution">
    <text evidence="1">The sequence shown here is derived from an EMBL/GenBank/DDBJ whole genome shotgun (WGS) entry which is preliminary data.</text>
</comment>
<evidence type="ECO:0000313" key="1">
    <source>
        <dbReference type="EMBL" id="GFQ05138.1"/>
    </source>
</evidence>
<proteinExistence type="predicted"/>